<feature type="compositionally biased region" description="Basic and acidic residues" evidence="1">
    <location>
        <begin position="508"/>
        <end position="517"/>
    </location>
</feature>
<sequence>MLRFDFYYSQDSQSSNSRETKREVYKQQERKRISRSLKSRKHRLEKQHAISSCPNIVVESPRSNSSELSMEFPDLEELDADIYDRIGYLNLMNRQREKERRKKIEHMEHIRRLREEPCTLRKPSEIGSALIKRRSPQKSGQLDSVIAKESHTTNTARQRKKTVGFETTPTTEAEIVNLASTGYGVDLTSSSRYTGRPRRSTCFTERNQTTDRRPPYPIQTELPNVIVHQPSQNGFIDENPLGFHECQDNYRQLHNNRFTNCTSEICDCSLSNECVLGKDPFELKRDPKSRMMAENDMLRIDGPGKVVLEAATSSLEEDSSPRQGLKIHPRTSSFVSSSSMWSNGTDQNFSLSLHGSNFTARNKPLYGLEYKQDKVVVKTLTRDERRKSEDDSEIYSESSSLSSVEKERPGAYRRKRMVEQRRKLDRFRCGSENESVKKVYEREPTDDNENNSNGSFPSIEDSDTNEATYLLSLPLTISRSVSSLDLTAISSSKSKKTAKRRHGVSSGRIREAKRLEESMKSQFRKIRDLLDEDVSSDSLNEDDAKGGSTLIDYAEYGLYVPPASDTDPDEPYIEVEKK</sequence>
<evidence type="ECO:0000313" key="3">
    <source>
        <dbReference type="Proteomes" id="UP001201812"/>
    </source>
</evidence>
<name>A0AAD4NFN0_9BILA</name>
<keyword evidence="3" id="KW-1185">Reference proteome</keyword>
<feature type="region of interest" description="Disordered" evidence="1">
    <location>
        <begin position="435"/>
        <end position="462"/>
    </location>
</feature>
<feature type="compositionally biased region" description="Basic and acidic residues" evidence="1">
    <location>
        <begin position="18"/>
        <end position="31"/>
    </location>
</feature>
<accession>A0AAD4NFN0</accession>
<feature type="compositionally biased region" description="Basic residues" evidence="1">
    <location>
        <begin position="493"/>
        <end position="503"/>
    </location>
</feature>
<comment type="caution">
    <text evidence="2">The sequence shown here is derived from an EMBL/GenBank/DDBJ whole genome shotgun (WGS) entry which is preliminary data.</text>
</comment>
<dbReference type="AlphaFoldDB" id="A0AAD4NFN0"/>
<dbReference type="EMBL" id="JAKKPZ010000003">
    <property type="protein sequence ID" value="KAI1723553.1"/>
    <property type="molecule type" value="Genomic_DNA"/>
</dbReference>
<feature type="region of interest" description="Disordered" evidence="1">
    <location>
        <begin position="491"/>
        <end position="517"/>
    </location>
</feature>
<reference evidence="2" key="1">
    <citation type="submission" date="2022-01" db="EMBL/GenBank/DDBJ databases">
        <title>Genome Sequence Resource for Two Populations of Ditylenchus destructor, the Migratory Endoparasitic Phytonematode.</title>
        <authorList>
            <person name="Zhang H."/>
            <person name="Lin R."/>
            <person name="Xie B."/>
        </authorList>
    </citation>
    <scope>NUCLEOTIDE SEQUENCE</scope>
    <source>
        <strain evidence="2">BazhouSP</strain>
    </source>
</reference>
<organism evidence="2 3">
    <name type="scientific">Ditylenchus destructor</name>
    <dbReference type="NCBI Taxonomy" id="166010"/>
    <lineage>
        <taxon>Eukaryota</taxon>
        <taxon>Metazoa</taxon>
        <taxon>Ecdysozoa</taxon>
        <taxon>Nematoda</taxon>
        <taxon>Chromadorea</taxon>
        <taxon>Rhabditida</taxon>
        <taxon>Tylenchina</taxon>
        <taxon>Tylenchomorpha</taxon>
        <taxon>Sphaerularioidea</taxon>
        <taxon>Anguinidae</taxon>
        <taxon>Anguininae</taxon>
        <taxon>Ditylenchus</taxon>
    </lineage>
</organism>
<protein>
    <submittedName>
        <fullName evidence="2">Uncharacterized protein</fullName>
    </submittedName>
</protein>
<gene>
    <name evidence="2" type="ORF">DdX_03714</name>
</gene>
<evidence type="ECO:0000256" key="1">
    <source>
        <dbReference type="SAM" id="MobiDB-lite"/>
    </source>
</evidence>
<dbReference type="Proteomes" id="UP001201812">
    <property type="component" value="Unassembled WGS sequence"/>
</dbReference>
<proteinExistence type="predicted"/>
<feature type="region of interest" description="Disordered" evidence="1">
    <location>
        <begin position="383"/>
        <end position="417"/>
    </location>
</feature>
<feature type="region of interest" description="Disordered" evidence="1">
    <location>
        <begin position="8"/>
        <end position="46"/>
    </location>
</feature>
<feature type="compositionally biased region" description="Basic residues" evidence="1">
    <location>
        <begin position="32"/>
        <end position="45"/>
    </location>
</feature>
<feature type="compositionally biased region" description="Basic and acidic residues" evidence="1">
    <location>
        <begin position="435"/>
        <end position="445"/>
    </location>
</feature>
<evidence type="ECO:0000313" key="2">
    <source>
        <dbReference type="EMBL" id="KAI1723553.1"/>
    </source>
</evidence>